<evidence type="ECO:0000313" key="1">
    <source>
        <dbReference type="EMBL" id="JAH24982.1"/>
    </source>
</evidence>
<dbReference type="AlphaFoldDB" id="A0A0E9R877"/>
<protein>
    <submittedName>
        <fullName evidence="1">Uncharacterized protein</fullName>
    </submittedName>
</protein>
<name>A0A0E9R877_ANGAN</name>
<accession>A0A0E9R877</accession>
<reference evidence="1" key="2">
    <citation type="journal article" date="2015" name="Fish Shellfish Immunol.">
        <title>Early steps in the European eel (Anguilla anguilla)-Vibrio vulnificus interaction in the gills: Role of the RtxA13 toxin.</title>
        <authorList>
            <person name="Callol A."/>
            <person name="Pajuelo D."/>
            <person name="Ebbesson L."/>
            <person name="Teles M."/>
            <person name="MacKenzie S."/>
            <person name="Amaro C."/>
        </authorList>
    </citation>
    <scope>NUCLEOTIDE SEQUENCE</scope>
</reference>
<organism evidence="1">
    <name type="scientific">Anguilla anguilla</name>
    <name type="common">European freshwater eel</name>
    <name type="synonym">Muraena anguilla</name>
    <dbReference type="NCBI Taxonomy" id="7936"/>
    <lineage>
        <taxon>Eukaryota</taxon>
        <taxon>Metazoa</taxon>
        <taxon>Chordata</taxon>
        <taxon>Craniata</taxon>
        <taxon>Vertebrata</taxon>
        <taxon>Euteleostomi</taxon>
        <taxon>Actinopterygii</taxon>
        <taxon>Neopterygii</taxon>
        <taxon>Teleostei</taxon>
        <taxon>Anguilliformes</taxon>
        <taxon>Anguillidae</taxon>
        <taxon>Anguilla</taxon>
    </lineage>
</organism>
<proteinExistence type="predicted"/>
<reference evidence="1" key="1">
    <citation type="submission" date="2014-11" db="EMBL/GenBank/DDBJ databases">
        <authorList>
            <person name="Amaro Gonzalez C."/>
        </authorList>
    </citation>
    <scope>NUCLEOTIDE SEQUENCE</scope>
</reference>
<dbReference type="EMBL" id="GBXM01083595">
    <property type="protein sequence ID" value="JAH24982.1"/>
    <property type="molecule type" value="Transcribed_RNA"/>
</dbReference>
<sequence length="25" mass="3014">MSDVKLSGIIQWAETPWYKYPSEER</sequence>